<proteinExistence type="predicted"/>
<organism evidence="2 3">
    <name type="scientific">Nocardia nova</name>
    <dbReference type="NCBI Taxonomy" id="37330"/>
    <lineage>
        <taxon>Bacteria</taxon>
        <taxon>Bacillati</taxon>
        <taxon>Actinomycetota</taxon>
        <taxon>Actinomycetes</taxon>
        <taxon>Mycobacteriales</taxon>
        <taxon>Nocardiaceae</taxon>
        <taxon>Nocardia</taxon>
    </lineage>
</organism>
<dbReference type="EMBL" id="PSZC01000001">
    <property type="protein sequence ID" value="PPJ39780.1"/>
    <property type="molecule type" value="Genomic_DNA"/>
</dbReference>
<evidence type="ECO:0000313" key="2">
    <source>
        <dbReference type="EMBL" id="PPJ39780.1"/>
    </source>
</evidence>
<gene>
    <name evidence="2" type="ORF">C5E45_01155</name>
</gene>
<keyword evidence="1" id="KW-0812">Transmembrane</keyword>
<dbReference type="AlphaFoldDB" id="A0A2S6AX44"/>
<feature type="transmembrane region" description="Helical" evidence="1">
    <location>
        <begin position="12"/>
        <end position="32"/>
    </location>
</feature>
<dbReference type="Proteomes" id="UP000239874">
    <property type="component" value="Unassembled WGS sequence"/>
</dbReference>
<protein>
    <submittedName>
        <fullName evidence="2">Uncharacterized protein</fullName>
    </submittedName>
</protein>
<name>A0A2S6AX44_9NOCA</name>
<keyword evidence="1" id="KW-0472">Membrane</keyword>
<accession>A0A2S6AX44</accession>
<sequence>MTTTVADAVISHPHILLTALITGAITLPLALWRLGRHAWTDAIAVTLITGAAVWLWRTSANLPQLNTDGLRGFSANDWLAPVLTYVALSLYTALRPARDLHRYNQARALAVLAALAVNVIVI</sequence>
<feature type="transmembrane region" description="Helical" evidence="1">
    <location>
        <begin position="39"/>
        <end position="58"/>
    </location>
</feature>
<feature type="transmembrane region" description="Helical" evidence="1">
    <location>
        <begin position="78"/>
        <end position="94"/>
    </location>
</feature>
<evidence type="ECO:0000313" key="3">
    <source>
        <dbReference type="Proteomes" id="UP000239874"/>
    </source>
</evidence>
<comment type="caution">
    <text evidence="2">The sequence shown here is derived from an EMBL/GenBank/DDBJ whole genome shotgun (WGS) entry which is preliminary data.</text>
</comment>
<keyword evidence="1" id="KW-1133">Transmembrane helix</keyword>
<reference evidence="2 3" key="1">
    <citation type="submission" date="2018-02" db="EMBL/GenBank/DDBJ databases">
        <title>8 Nocardia nova and 1 Nocardia cyriacigeorgica strain used for evolution to TMP-SMX.</title>
        <authorList>
            <person name="Mehta H."/>
            <person name="Weng J."/>
            <person name="Shamoo Y."/>
        </authorList>
    </citation>
    <scope>NUCLEOTIDE SEQUENCE [LARGE SCALE GENOMIC DNA]</scope>
    <source>
        <strain evidence="2 3">MDA3139</strain>
    </source>
</reference>
<dbReference type="RefSeq" id="WP_104379602.1">
    <property type="nucleotide sequence ID" value="NZ_PSZC01000001.1"/>
</dbReference>
<evidence type="ECO:0000256" key="1">
    <source>
        <dbReference type="SAM" id="Phobius"/>
    </source>
</evidence>